<organism evidence="2 3">
    <name type="scientific">Angiostrongylus cantonensis</name>
    <name type="common">Rat lungworm</name>
    <dbReference type="NCBI Taxonomy" id="6313"/>
    <lineage>
        <taxon>Eukaryota</taxon>
        <taxon>Metazoa</taxon>
        <taxon>Ecdysozoa</taxon>
        <taxon>Nematoda</taxon>
        <taxon>Chromadorea</taxon>
        <taxon>Rhabditida</taxon>
        <taxon>Rhabditina</taxon>
        <taxon>Rhabditomorpha</taxon>
        <taxon>Strongyloidea</taxon>
        <taxon>Metastrongylidae</taxon>
        <taxon>Angiostrongylus</taxon>
    </lineage>
</organism>
<feature type="domain" description="Reverse transcriptase" evidence="1">
    <location>
        <begin position="1"/>
        <end position="74"/>
    </location>
</feature>
<evidence type="ECO:0000259" key="1">
    <source>
        <dbReference type="PROSITE" id="PS50878"/>
    </source>
</evidence>
<dbReference type="InterPro" id="IPR000477">
    <property type="entry name" value="RT_dom"/>
</dbReference>
<dbReference type="AlphaFoldDB" id="A0A0K0D355"/>
<dbReference type="PROSITE" id="PS50878">
    <property type="entry name" value="RT_POL"/>
    <property type="match status" value="1"/>
</dbReference>
<proteinExistence type="predicted"/>
<sequence>MGVKIDNRQLHQLRFADDIVLITPNIIRVERMVIDFDKACGKIGHRLNLTKTMIRFIRNGLASYPPFTLNGTNVAECSSYVYLGQEINMMYDIAPELI</sequence>
<accession>A0A0K0D355</accession>
<keyword evidence="2" id="KW-1185">Reference proteome</keyword>
<dbReference type="Proteomes" id="UP000035642">
    <property type="component" value="Unassembled WGS sequence"/>
</dbReference>
<name>A0A0K0D355_ANGCA</name>
<dbReference type="WBParaSite" id="ACAC_0000450001-mRNA-1">
    <property type="protein sequence ID" value="ACAC_0000450001-mRNA-1"/>
    <property type="gene ID" value="ACAC_0000450001"/>
</dbReference>
<protein>
    <submittedName>
        <fullName evidence="3">Reverse transcriptase domain-containing protein</fullName>
    </submittedName>
</protein>
<reference evidence="2" key="1">
    <citation type="submission" date="2012-09" db="EMBL/GenBank/DDBJ databases">
        <authorList>
            <person name="Martin A.A."/>
        </authorList>
    </citation>
    <scope>NUCLEOTIDE SEQUENCE</scope>
</reference>
<evidence type="ECO:0000313" key="3">
    <source>
        <dbReference type="WBParaSite" id="ACAC_0000450001-mRNA-1"/>
    </source>
</evidence>
<reference evidence="3" key="2">
    <citation type="submission" date="2017-02" db="UniProtKB">
        <authorList>
            <consortium name="WormBaseParasite"/>
        </authorList>
    </citation>
    <scope>IDENTIFICATION</scope>
</reference>
<evidence type="ECO:0000313" key="2">
    <source>
        <dbReference type="Proteomes" id="UP000035642"/>
    </source>
</evidence>